<comment type="caution">
    <text evidence="1">The sequence shown here is derived from an EMBL/GenBank/DDBJ whole genome shotgun (WGS) entry which is preliminary data.</text>
</comment>
<evidence type="ECO:0000313" key="1">
    <source>
        <dbReference type="EMBL" id="CAI7997937.1"/>
    </source>
</evidence>
<name>A0AA35QZI0_GEOBA</name>
<proteinExistence type="predicted"/>
<organism evidence="1 2">
    <name type="scientific">Geodia barretti</name>
    <name type="common">Barrett's horny sponge</name>
    <dbReference type="NCBI Taxonomy" id="519541"/>
    <lineage>
        <taxon>Eukaryota</taxon>
        <taxon>Metazoa</taxon>
        <taxon>Porifera</taxon>
        <taxon>Demospongiae</taxon>
        <taxon>Heteroscleromorpha</taxon>
        <taxon>Tetractinellida</taxon>
        <taxon>Astrophorina</taxon>
        <taxon>Geodiidae</taxon>
        <taxon>Geodia</taxon>
    </lineage>
</organism>
<sequence length="113" mass="12800">MYIIHRLVTAMADWHKKRSISTVVCVEEEPREPDLEGPLDSTPASHRRKVSSQCLASLWRKMTVAHIQHLCVAHATIPSVSTAHHQSGPFSGWYMKQRAAVCNHFKTTRRGGR</sequence>
<evidence type="ECO:0000313" key="2">
    <source>
        <dbReference type="Proteomes" id="UP001174909"/>
    </source>
</evidence>
<accession>A0AA35QZI0</accession>
<protein>
    <submittedName>
        <fullName evidence="1">Uncharacterized protein</fullName>
    </submittedName>
</protein>
<keyword evidence="2" id="KW-1185">Reference proteome</keyword>
<reference evidence="1" key="1">
    <citation type="submission" date="2023-03" db="EMBL/GenBank/DDBJ databases">
        <authorList>
            <person name="Steffen K."/>
            <person name="Cardenas P."/>
        </authorList>
    </citation>
    <scope>NUCLEOTIDE SEQUENCE</scope>
</reference>
<feature type="non-terminal residue" evidence="1">
    <location>
        <position position="113"/>
    </location>
</feature>
<dbReference type="AlphaFoldDB" id="A0AA35QZI0"/>
<dbReference type="Proteomes" id="UP001174909">
    <property type="component" value="Unassembled WGS sequence"/>
</dbReference>
<gene>
    <name evidence="1" type="ORF">GBAR_LOCUS2282</name>
</gene>
<dbReference type="EMBL" id="CASHTH010000338">
    <property type="protein sequence ID" value="CAI7997937.1"/>
    <property type="molecule type" value="Genomic_DNA"/>
</dbReference>